<feature type="compositionally biased region" description="Polar residues" evidence="1">
    <location>
        <begin position="1"/>
        <end position="17"/>
    </location>
</feature>
<evidence type="ECO:0000313" key="3">
    <source>
        <dbReference type="Proteomes" id="UP000190541"/>
    </source>
</evidence>
<feature type="compositionally biased region" description="Basic and acidic residues" evidence="1">
    <location>
        <begin position="19"/>
        <end position="30"/>
    </location>
</feature>
<evidence type="ECO:0000313" key="2">
    <source>
        <dbReference type="EMBL" id="SKB56542.1"/>
    </source>
</evidence>
<dbReference type="AlphaFoldDB" id="A0A1T5CAG2"/>
<dbReference type="RefSeq" id="WP_079716707.1">
    <property type="nucleotide sequence ID" value="NZ_FUYS01000004.1"/>
</dbReference>
<sequence>MKLPSNEQRLSSGSLSDDSAPRKQTVRENQKGPIAQVFLNSLTVAEICRRTANVTDDRYREAFRKGIPMFYHDMRTTRPNEFIRANPDGSEDLVCYDIATRGYTLTKHLLPAGKGRWAYLSCATK</sequence>
<organism evidence="2 3">
    <name type="scientific">Parapedobacter luteus</name>
    <dbReference type="NCBI Taxonomy" id="623280"/>
    <lineage>
        <taxon>Bacteria</taxon>
        <taxon>Pseudomonadati</taxon>
        <taxon>Bacteroidota</taxon>
        <taxon>Sphingobacteriia</taxon>
        <taxon>Sphingobacteriales</taxon>
        <taxon>Sphingobacteriaceae</taxon>
        <taxon>Parapedobacter</taxon>
    </lineage>
</organism>
<keyword evidence="3" id="KW-1185">Reference proteome</keyword>
<protein>
    <submittedName>
        <fullName evidence="2">Uncharacterized protein</fullName>
    </submittedName>
</protein>
<dbReference type="STRING" id="623280.SAMN05660226_02016"/>
<dbReference type="EMBL" id="FUYS01000004">
    <property type="protein sequence ID" value="SKB56542.1"/>
    <property type="molecule type" value="Genomic_DNA"/>
</dbReference>
<evidence type="ECO:0000256" key="1">
    <source>
        <dbReference type="SAM" id="MobiDB-lite"/>
    </source>
</evidence>
<feature type="region of interest" description="Disordered" evidence="1">
    <location>
        <begin position="1"/>
        <end position="31"/>
    </location>
</feature>
<proteinExistence type="predicted"/>
<gene>
    <name evidence="2" type="ORF">SAMN05660226_02016</name>
</gene>
<name>A0A1T5CAG2_9SPHI</name>
<dbReference type="Proteomes" id="UP000190541">
    <property type="component" value="Unassembled WGS sequence"/>
</dbReference>
<dbReference type="OrthoDB" id="799797at2"/>
<accession>A0A1T5CAG2</accession>
<reference evidence="2 3" key="1">
    <citation type="submission" date="2017-02" db="EMBL/GenBank/DDBJ databases">
        <authorList>
            <person name="Peterson S.W."/>
        </authorList>
    </citation>
    <scope>NUCLEOTIDE SEQUENCE [LARGE SCALE GENOMIC DNA]</scope>
    <source>
        <strain evidence="2 3">DSM 22899</strain>
    </source>
</reference>